<reference evidence="3" key="1">
    <citation type="submission" date="2015-06" db="EMBL/GenBank/DDBJ databases">
        <title>Expansion of signal transduction pathways in fungi by whole-genome duplication.</title>
        <authorList>
            <consortium name="DOE Joint Genome Institute"/>
            <person name="Corrochano L.M."/>
            <person name="Kuo A."/>
            <person name="Marcet-Houben M."/>
            <person name="Polaino S."/>
            <person name="Salamov A."/>
            <person name="Villalobos J.M."/>
            <person name="Alvarez M.I."/>
            <person name="Avalos J."/>
            <person name="Benito E.P."/>
            <person name="Benoit I."/>
            <person name="Burger G."/>
            <person name="Camino L.P."/>
            <person name="Canovas D."/>
            <person name="Cerda-Olmedo E."/>
            <person name="Cheng J.-F."/>
            <person name="Dominguez A."/>
            <person name="Elias M."/>
            <person name="Eslava A.P."/>
            <person name="Glaser F."/>
            <person name="Grimwood J."/>
            <person name="Gutierrez G."/>
            <person name="Heitman J."/>
            <person name="Henrissat B."/>
            <person name="Iturriaga E.A."/>
            <person name="Lang B.F."/>
            <person name="Lavin J.L."/>
            <person name="Lee S."/>
            <person name="Li W."/>
            <person name="Lindquist E."/>
            <person name="Lopez-Garcia S."/>
            <person name="Luque E.M."/>
            <person name="Marcos A.T."/>
            <person name="Martin J."/>
            <person name="McCluskey K."/>
            <person name="Medina H.R."/>
            <person name="Miralles-Duran A."/>
            <person name="Miyazaki A."/>
            <person name="Munoz-Torres E."/>
            <person name="Oguiza J.A."/>
            <person name="Ohm R."/>
            <person name="Olmedo M."/>
            <person name="Orejas M."/>
            <person name="Ortiz-Castellanos L."/>
            <person name="Pisabarro A.G."/>
            <person name="Rodriguez-Romero J."/>
            <person name="Ruiz-Herrera J."/>
            <person name="Ruiz-Vazquez R."/>
            <person name="Sanz C."/>
            <person name="Schackwitz W."/>
            <person name="Schmutz J."/>
            <person name="Shahriari M."/>
            <person name="Shelest E."/>
            <person name="Silva-Franco F."/>
            <person name="Soanes D."/>
            <person name="Syed K."/>
            <person name="Tagua V.G."/>
            <person name="Talbot N.J."/>
            <person name="Thon M."/>
            <person name="De vries R.P."/>
            <person name="Wiebenga A."/>
            <person name="Yadav J.S."/>
            <person name="Braun E.L."/>
            <person name="Baker S."/>
            <person name="Garre V."/>
            <person name="Horwitz B."/>
            <person name="Torres-Martinez S."/>
            <person name="Idnurm A."/>
            <person name="Herrera-Estrella A."/>
            <person name="Gabaldon T."/>
            <person name="Grigoriev I.V."/>
        </authorList>
    </citation>
    <scope>NUCLEOTIDE SEQUENCE [LARGE SCALE GENOMIC DNA]</scope>
    <source>
        <strain evidence="3">NRRL 1555(-)</strain>
    </source>
</reference>
<dbReference type="RefSeq" id="XP_018297018.1">
    <property type="nucleotide sequence ID" value="XM_018438205.1"/>
</dbReference>
<keyword evidence="1" id="KW-0732">Signal</keyword>
<evidence type="ECO:0000256" key="1">
    <source>
        <dbReference type="SAM" id="SignalP"/>
    </source>
</evidence>
<dbReference type="GeneID" id="28999111"/>
<sequence length="108" mass="11486">MISSRAASIVLVPVAAAAAYATYVRNTVQPSLAYSSIMSQGSNPSAQEQWRKVNKGLGLVDVGRSCGAVDTNGNFNGNVDVDVHVKYLFENEEEIVDHQVPCGTSVDV</sequence>
<gene>
    <name evidence="2" type="ORF">PHYBLDRAFT_179771</name>
</gene>
<dbReference type="EMBL" id="KV440973">
    <property type="protein sequence ID" value="OAD78978.1"/>
    <property type="molecule type" value="Genomic_DNA"/>
</dbReference>
<proteinExistence type="predicted"/>
<keyword evidence="3" id="KW-1185">Reference proteome</keyword>
<dbReference type="Proteomes" id="UP000077315">
    <property type="component" value="Unassembled WGS sequence"/>
</dbReference>
<evidence type="ECO:0000313" key="2">
    <source>
        <dbReference type="EMBL" id="OAD78978.1"/>
    </source>
</evidence>
<dbReference type="OrthoDB" id="2235549at2759"/>
<dbReference type="VEuPathDB" id="FungiDB:PHYBLDRAFT_179771"/>
<dbReference type="AlphaFoldDB" id="A0A167Q323"/>
<name>A0A167Q323_PHYB8</name>
<feature type="signal peptide" evidence="1">
    <location>
        <begin position="1"/>
        <end position="21"/>
    </location>
</feature>
<organism evidence="2 3">
    <name type="scientific">Phycomyces blakesleeanus (strain ATCC 8743b / DSM 1359 / FGSC 10004 / NBRC 33097 / NRRL 1555)</name>
    <dbReference type="NCBI Taxonomy" id="763407"/>
    <lineage>
        <taxon>Eukaryota</taxon>
        <taxon>Fungi</taxon>
        <taxon>Fungi incertae sedis</taxon>
        <taxon>Mucoromycota</taxon>
        <taxon>Mucoromycotina</taxon>
        <taxon>Mucoromycetes</taxon>
        <taxon>Mucorales</taxon>
        <taxon>Phycomycetaceae</taxon>
        <taxon>Phycomyces</taxon>
    </lineage>
</organism>
<dbReference type="InParanoid" id="A0A167Q323"/>
<accession>A0A167Q323</accession>
<feature type="chain" id="PRO_5007891397" evidence="1">
    <location>
        <begin position="22"/>
        <end position="108"/>
    </location>
</feature>
<protein>
    <submittedName>
        <fullName evidence="2">Uncharacterized protein</fullName>
    </submittedName>
</protein>
<evidence type="ECO:0000313" key="3">
    <source>
        <dbReference type="Proteomes" id="UP000077315"/>
    </source>
</evidence>